<evidence type="ECO:0000313" key="3">
    <source>
        <dbReference type="Proteomes" id="UP000290287"/>
    </source>
</evidence>
<feature type="transmembrane region" description="Helical" evidence="1">
    <location>
        <begin position="301"/>
        <end position="322"/>
    </location>
</feature>
<dbReference type="EMBL" id="PEIB01000044">
    <property type="protein sequence ID" value="RXJ70785.1"/>
    <property type="molecule type" value="Genomic_DNA"/>
</dbReference>
<proteinExistence type="predicted"/>
<evidence type="ECO:0000256" key="1">
    <source>
        <dbReference type="SAM" id="Phobius"/>
    </source>
</evidence>
<feature type="transmembrane region" description="Helical" evidence="1">
    <location>
        <begin position="142"/>
        <end position="163"/>
    </location>
</feature>
<name>A0A4Q0YK53_9GAMM</name>
<keyword evidence="3" id="KW-1185">Reference proteome</keyword>
<dbReference type="AlphaFoldDB" id="A0A4Q0YK53"/>
<feature type="transmembrane region" description="Helical" evidence="1">
    <location>
        <begin position="262"/>
        <end position="281"/>
    </location>
</feature>
<keyword evidence="1" id="KW-0812">Transmembrane</keyword>
<evidence type="ECO:0000313" key="2">
    <source>
        <dbReference type="EMBL" id="RXJ70785.1"/>
    </source>
</evidence>
<comment type="caution">
    <text evidence="2">The sequence shown here is derived from an EMBL/GenBank/DDBJ whole genome shotgun (WGS) entry which is preliminary data.</text>
</comment>
<feature type="transmembrane region" description="Helical" evidence="1">
    <location>
        <begin position="20"/>
        <end position="41"/>
    </location>
</feature>
<accession>A0A4Q0YK53</accession>
<organism evidence="2 3">
    <name type="scientific">Veronia nyctiphanis</name>
    <dbReference type="NCBI Taxonomy" id="1278244"/>
    <lineage>
        <taxon>Bacteria</taxon>
        <taxon>Pseudomonadati</taxon>
        <taxon>Pseudomonadota</taxon>
        <taxon>Gammaproteobacteria</taxon>
        <taxon>Vibrionales</taxon>
        <taxon>Vibrionaceae</taxon>
        <taxon>Veronia</taxon>
    </lineage>
</organism>
<dbReference type="Proteomes" id="UP000290287">
    <property type="component" value="Unassembled WGS sequence"/>
</dbReference>
<keyword evidence="1" id="KW-0472">Membrane</keyword>
<reference evidence="2 3" key="1">
    <citation type="submission" date="2017-10" db="EMBL/GenBank/DDBJ databases">
        <title>Nyctiphanis sp. nov., isolated from the stomach of the euphausiid Nyctiphanes simplex (Hansen, 1911) in the Gulf of California.</title>
        <authorList>
            <person name="Gomez-Gil B."/>
            <person name="Aguilar-Mendez M."/>
            <person name="Lopez-Cortes A."/>
            <person name="Gomez-Gutierrez J."/>
            <person name="Roque A."/>
            <person name="Lang E."/>
            <person name="Gonzalez-Castillo A."/>
        </authorList>
    </citation>
    <scope>NUCLEOTIDE SEQUENCE [LARGE SCALE GENOMIC DNA]</scope>
    <source>
        <strain evidence="2 3">CAIM 600</strain>
    </source>
</reference>
<feature type="transmembrane region" description="Helical" evidence="1">
    <location>
        <begin position="175"/>
        <end position="197"/>
    </location>
</feature>
<gene>
    <name evidence="2" type="ORF">CS022_22435</name>
</gene>
<keyword evidence="1" id="KW-1133">Transmembrane helix</keyword>
<sequence length="395" mass="46175">MLFRLKLIMDFNLFMSFDFNLASVASVTGVILVMIKLIFWIRDTQKNHKNKGIELIHNAFKEPDYFGKRFVIEQLIEVQYKTYIPFEHIEILINHPRSSELFRFYKRGIKFLEVKNNKFELHADLKGRGANWMELRAGFIDFCWYFSFGVLGCFTVYATLLALSETFSSDGWVMMSLWVLFSWILSALSGLFIGIALKRFLGPSNPVDAYRFVKSFYPLVVNTETLINNDNTNDKEVKLYTKKKEVIDEKNGNPQESLKVNIFRRFVICSWAIVTGSVLWFCNSYHSSHEKLNDGTFFTDWLMFVFAAVFSVLCGDTLIKLINADRNSLRWKSLTISTLFFIVSFTGLIFGFFMFSQYVNVSDWVLYTFLIIAVFLYNWAMHEIHIRYKALLGVE</sequence>
<protein>
    <submittedName>
        <fullName evidence="2">Uncharacterized protein</fullName>
    </submittedName>
</protein>
<feature type="transmembrane region" description="Helical" evidence="1">
    <location>
        <begin position="334"/>
        <end position="358"/>
    </location>
</feature>
<feature type="transmembrane region" description="Helical" evidence="1">
    <location>
        <begin position="364"/>
        <end position="380"/>
    </location>
</feature>